<dbReference type="EMBL" id="JACAOD020000015">
    <property type="protein sequence ID" value="MBP5836213.1"/>
    <property type="molecule type" value="Genomic_DNA"/>
</dbReference>
<reference evidence="2 4" key="1">
    <citation type="submission" date="2021-04" db="EMBL/GenBank/DDBJ databases">
        <title>Genomic features of Candidatus Phytoplasma meliae isolate ChTYXIII (1SrXIII-G).</title>
        <authorList>
            <person name="Fernandez F.D."/>
            <person name="Conci L.R."/>
        </authorList>
    </citation>
    <scope>NUCLEOTIDE SEQUENCE [LARGE SCALE GENOMIC DNA]</scope>
    <source>
        <strain evidence="2">ChTYXIII-Mo</strain>
    </source>
</reference>
<name>A0ABS5CXS8_9MOLU</name>
<evidence type="ECO:0000313" key="2">
    <source>
        <dbReference type="EMBL" id="MBP5835776.1"/>
    </source>
</evidence>
<feature type="compositionally biased region" description="Basic and acidic residues" evidence="1">
    <location>
        <begin position="1"/>
        <end position="14"/>
    </location>
</feature>
<dbReference type="RefSeq" id="WP_203552042.1">
    <property type="nucleotide sequence ID" value="NZ_JACAOD020000002.1"/>
</dbReference>
<organism evidence="2 4">
    <name type="scientific">Candidatus Phytoplasma meliae</name>
    <dbReference type="NCBI Taxonomy" id="1848402"/>
    <lineage>
        <taxon>Bacteria</taxon>
        <taxon>Bacillati</taxon>
        <taxon>Mycoplasmatota</taxon>
        <taxon>Mollicutes</taxon>
        <taxon>Acholeplasmatales</taxon>
        <taxon>Acholeplasmataceae</taxon>
        <taxon>Candidatus Phytoplasma</taxon>
        <taxon>16SrXIII (Mexican periwinkle virescence group)</taxon>
    </lineage>
</organism>
<accession>A0ABS5CXS8</accession>
<evidence type="ECO:0000256" key="1">
    <source>
        <dbReference type="SAM" id="MobiDB-lite"/>
    </source>
</evidence>
<protein>
    <submittedName>
        <fullName evidence="2">Uncharacterized protein</fullName>
    </submittedName>
</protein>
<evidence type="ECO:0000313" key="3">
    <source>
        <dbReference type="EMBL" id="MBP5836213.1"/>
    </source>
</evidence>
<keyword evidence="4" id="KW-1185">Reference proteome</keyword>
<feature type="region of interest" description="Disordered" evidence="1">
    <location>
        <begin position="1"/>
        <end position="39"/>
    </location>
</feature>
<sequence length="51" mass="6310">MNKEQRQLKAETRERKRKKKKQHVKHSFPLARHNKNTYSKAILKQLKKNRK</sequence>
<dbReference type="Proteomes" id="UP001195571">
    <property type="component" value="Unassembled WGS sequence"/>
</dbReference>
<gene>
    <name evidence="2" type="ORF">CHTY_000825</name>
    <name evidence="3" type="ORF">CHTY_003155</name>
</gene>
<evidence type="ECO:0000313" key="4">
    <source>
        <dbReference type="Proteomes" id="UP001195571"/>
    </source>
</evidence>
<feature type="compositionally biased region" description="Basic residues" evidence="1">
    <location>
        <begin position="15"/>
        <end position="26"/>
    </location>
</feature>
<comment type="caution">
    <text evidence="2">The sequence shown here is derived from an EMBL/GenBank/DDBJ whole genome shotgun (WGS) entry which is preliminary data.</text>
</comment>
<proteinExistence type="predicted"/>
<dbReference type="EMBL" id="JACAOD020000002">
    <property type="protein sequence ID" value="MBP5835776.1"/>
    <property type="molecule type" value="Genomic_DNA"/>
</dbReference>